<feature type="transmembrane region" description="Helical" evidence="1">
    <location>
        <begin position="273"/>
        <end position="293"/>
    </location>
</feature>
<feature type="transmembrane region" description="Helical" evidence="1">
    <location>
        <begin position="323"/>
        <end position="340"/>
    </location>
</feature>
<evidence type="ECO:0008006" key="4">
    <source>
        <dbReference type="Google" id="ProtNLM"/>
    </source>
</evidence>
<feature type="transmembrane region" description="Helical" evidence="1">
    <location>
        <begin position="347"/>
        <end position="371"/>
    </location>
</feature>
<feature type="transmembrane region" description="Helical" evidence="1">
    <location>
        <begin position="148"/>
        <end position="171"/>
    </location>
</feature>
<comment type="caution">
    <text evidence="2">The sequence shown here is derived from an EMBL/GenBank/DDBJ whole genome shotgun (WGS) entry which is preliminary data.</text>
</comment>
<dbReference type="AlphaFoldDB" id="A0A2M7AT96"/>
<feature type="transmembrane region" description="Helical" evidence="1">
    <location>
        <begin position="300"/>
        <end position="317"/>
    </location>
</feature>
<gene>
    <name evidence="2" type="ORF">COS78_00145</name>
</gene>
<organism evidence="2 3">
    <name type="scientific">Candidatus Shapirobacteria bacterium CG06_land_8_20_14_3_00_40_12</name>
    <dbReference type="NCBI Taxonomy" id="1974881"/>
    <lineage>
        <taxon>Bacteria</taxon>
        <taxon>Candidatus Shapironibacteriota</taxon>
    </lineage>
</organism>
<dbReference type="EMBL" id="PEWA01000002">
    <property type="protein sequence ID" value="PIU73846.1"/>
    <property type="molecule type" value="Genomic_DNA"/>
</dbReference>
<protein>
    <recommendedName>
        <fullName evidence="4">Glycosyltransferase RgtA/B/C/D-like domain-containing protein</fullName>
    </recommendedName>
</protein>
<dbReference type="Proteomes" id="UP000231407">
    <property type="component" value="Unassembled WGS sequence"/>
</dbReference>
<keyword evidence="1" id="KW-0472">Membrane</keyword>
<reference evidence="3" key="1">
    <citation type="submission" date="2017-09" db="EMBL/GenBank/DDBJ databases">
        <title>Depth-based differentiation of microbial function through sediment-hosted aquifers and enrichment of novel symbionts in the deep terrestrial subsurface.</title>
        <authorList>
            <person name="Probst A.J."/>
            <person name="Ladd B."/>
            <person name="Jarett J.K."/>
            <person name="Geller-Mcgrath D.E."/>
            <person name="Sieber C.M.K."/>
            <person name="Emerson J.B."/>
            <person name="Anantharaman K."/>
            <person name="Thomas B.C."/>
            <person name="Malmstrom R."/>
            <person name="Stieglmeier M."/>
            <person name="Klingl A."/>
            <person name="Woyke T."/>
            <person name="Ryan C.M."/>
            <person name="Banfield J.F."/>
        </authorList>
    </citation>
    <scope>NUCLEOTIDE SEQUENCE [LARGE SCALE GENOMIC DNA]</scope>
</reference>
<feature type="transmembrane region" description="Helical" evidence="1">
    <location>
        <begin position="9"/>
        <end position="29"/>
    </location>
</feature>
<feature type="transmembrane region" description="Helical" evidence="1">
    <location>
        <begin position="104"/>
        <end position="128"/>
    </location>
</feature>
<keyword evidence="1" id="KW-0812">Transmembrane</keyword>
<evidence type="ECO:0000313" key="3">
    <source>
        <dbReference type="Proteomes" id="UP000231407"/>
    </source>
</evidence>
<proteinExistence type="predicted"/>
<feature type="transmembrane region" description="Helical" evidence="1">
    <location>
        <begin position="219"/>
        <end position="236"/>
    </location>
</feature>
<sequence length="377" mass="43676">MNSTKIRHLFLLLSLTLFSTLLFWASFYFDIPGRIGMGHVSMETIWANYDGPNYLAISKCGYRPDCIRNKFSLPQPLEYYPAHFPGFSALINIFQPGLLSGPRAMLLVTLLGSLFLTTFSYLYFSLFFSPHKTYILTLISIFFPARLFVLRLIGAPESWFIGSILASLYFFKQKKYFVSALFATAAQTFKSPGILLFVAFFCHWLITFIKTKKLNLSKYIWYLLSPLSVLLIFYLYQWQTGNFWAYFHSGDNIHLSLIPYSVFLSRNTWVNTIWLEDVIYIFGLSYMALLILYRRFKLKISFIFPLLFTLATVFVGHRDISRYTAPVYPFIILAFGRYLTKKSFQLIFLLLVPAAFLFALNFVAGNVAPIANWAPYL</sequence>
<evidence type="ECO:0000313" key="2">
    <source>
        <dbReference type="EMBL" id="PIU73846.1"/>
    </source>
</evidence>
<accession>A0A2M7AT96</accession>
<feature type="transmembrane region" description="Helical" evidence="1">
    <location>
        <begin position="191"/>
        <end position="207"/>
    </location>
</feature>
<keyword evidence="1" id="KW-1133">Transmembrane helix</keyword>
<name>A0A2M7AT96_9BACT</name>
<evidence type="ECO:0000256" key="1">
    <source>
        <dbReference type="SAM" id="Phobius"/>
    </source>
</evidence>